<protein>
    <submittedName>
        <fullName evidence="2">Uncharacterized protein</fullName>
    </submittedName>
</protein>
<organism evidence="2 3">
    <name type="scientific">Aspergillus sclerotioniger CBS 115572</name>
    <dbReference type="NCBI Taxonomy" id="1450535"/>
    <lineage>
        <taxon>Eukaryota</taxon>
        <taxon>Fungi</taxon>
        <taxon>Dikarya</taxon>
        <taxon>Ascomycota</taxon>
        <taxon>Pezizomycotina</taxon>
        <taxon>Eurotiomycetes</taxon>
        <taxon>Eurotiomycetidae</taxon>
        <taxon>Eurotiales</taxon>
        <taxon>Aspergillaceae</taxon>
        <taxon>Aspergillus</taxon>
        <taxon>Aspergillus subgen. Circumdati</taxon>
    </lineage>
</organism>
<proteinExistence type="predicted"/>
<dbReference type="AlphaFoldDB" id="A0A317XD49"/>
<evidence type="ECO:0000313" key="2">
    <source>
        <dbReference type="EMBL" id="PWY96449.1"/>
    </source>
</evidence>
<evidence type="ECO:0000256" key="1">
    <source>
        <dbReference type="SAM" id="MobiDB-lite"/>
    </source>
</evidence>
<evidence type="ECO:0000313" key="3">
    <source>
        <dbReference type="Proteomes" id="UP000246702"/>
    </source>
</evidence>
<feature type="region of interest" description="Disordered" evidence="1">
    <location>
        <begin position="1"/>
        <end position="29"/>
    </location>
</feature>
<sequence>MRPACEGEGWRAEQRERREESEERGKAQCALTAKARSSNPFRRPAVTHALILGPFPSFSLLLFLFSPPHQPFVQIHRLCSPRSSLKLAGAVLGCFPPFGLNCHLSVLDLSAFFPSLRLCHP</sequence>
<keyword evidence="3" id="KW-1185">Reference proteome</keyword>
<name>A0A317XD49_9EURO</name>
<dbReference type="GeneID" id="37107636"/>
<gene>
    <name evidence="2" type="ORF">BO94DRAFT_10941</name>
</gene>
<comment type="caution">
    <text evidence="2">The sequence shown here is derived from an EMBL/GenBank/DDBJ whole genome shotgun (WGS) entry which is preliminary data.</text>
</comment>
<accession>A0A317XD49</accession>
<feature type="compositionally biased region" description="Basic and acidic residues" evidence="1">
    <location>
        <begin position="8"/>
        <end position="26"/>
    </location>
</feature>
<reference evidence="2 3" key="1">
    <citation type="submission" date="2016-12" db="EMBL/GenBank/DDBJ databases">
        <title>The genomes of Aspergillus section Nigri reveals drivers in fungal speciation.</title>
        <authorList>
            <consortium name="DOE Joint Genome Institute"/>
            <person name="Vesth T.C."/>
            <person name="Nybo J."/>
            <person name="Theobald S."/>
            <person name="Brandl J."/>
            <person name="Frisvad J.C."/>
            <person name="Nielsen K.F."/>
            <person name="Lyhne E.K."/>
            <person name="Kogle M.E."/>
            <person name="Kuo A."/>
            <person name="Riley R."/>
            <person name="Clum A."/>
            <person name="Nolan M."/>
            <person name="Lipzen A."/>
            <person name="Salamov A."/>
            <person name="Henrissat B."/>
            <person name="Wiebenga A."/>
            <person name="De Vries R.P."/>
            <person name="Grigoriev I.V."/>
            <person name="Mortensen U.H."/>
            <person name="Andersen M.R."/>
            <person name="Baker S.E."/>
        </authorList>
    </citation>
    <scope>NUCLEOTIDE SEQUENCE [LARGE SCALE GENOMIC DNA]</scope>
    <source>
        <strain evidence="2 3">CBS 115572</strain>
    </source>
</reference>
<dbReference type="RefSeq" id="XP_025473210.1">
    <property type="nucleotide sequence ID" value="XM_025605493.1"/>
</dbReference>
<dbReference type="EMBL" id="MSFK01000001">
    <property type="protein sequence ID" value="PWY96449.1"/>
    <property type="molecule type" value="Genomic_DNA"/>
</dbReference>
<dbReference type="Proteomes" id="UP000246702">
    <property type="component" value="Unassembled WGS sequence"/>
</dbReference>